<evidence type="ECO:0008006" key="4">
    <source>
        <dbReference type="Google" id="ProtNLM"/>
    </source>
</evidence>
<organism evidence="2 3">
    <name type="scientific">Natronorubrum texcoconense</name>
    <dbReference type="NCBI Taxonomy" id="1095776"/>
    <lineage>
        <taxon>Archaea</taxon>
        <taxon>Methanobacteriati</taxon>
        <taxon>Methanobacteriota</taxon>
        <taxon>Stenosarchaea group</taxon>
        <taxon>Halobacteria</taxon>
        <taxon>Halobacteriales</taxon>
        <taxon>Natrialbaceae</taxon>
        <taxon>Natronorubrum</taxon>
    </lineage>
</organism>
<reference evidence="3" key="1">
    <citation type="submission" date="2016-10" db="EMBL/GenBank/DDBJ databases">
        <authorList>
            <person name="Varghese N."/>
            <person name="Submissions S."/>
        </authorList>
    </citation>
    <scope>NUCLEOTIDE SEQUENCE [LARGE SCALE GENOMIC DNA]</scope>
    <source>
        <strain evidence="3">B4,CECT 8067,JCM 17497</strain>
    </source>
</reference>
<feature type="transmembrane region" description="Helical" evidence="1">
    <location>
        <begin position="184"/>
        <end position="213"/>
    </location>
</feature>
<feature type="transmembrane region" description="Helical" evidence="1">
    <location>
        <begin position="143"/>
        <end position="163"/>
    </location>
</feature>
<dbReference type="STRING" id="1095776.SAMN04515672_2622"/>
<evidence type="ECO:0000313" key="2">
    <source>
        <dbReference type="EMBL" id="SDK23666.1"/>
    </source>
</evidence>
<keyword evidence="3" id="KW-1185">Reference proteome</keyword>
<dbReference type="RefSeq" id="WP_090307072.1">
    <property type="nucleotide sequence ID" value="NZ_FNFE01000003.1"/>
</dbReference>
<protein>
    <recommendedName>
        <fullName evidence="4">Membrane domain of glycerophosphoryl diester phosphodiesterase</fullName>
    </recommendedName>
</protein>
<evidence type="ECO:0000256" key="1">
    <source>
        <dbReference type="SAM" id="Phobius"/>
    </source>
</evidence>
<dbReference type="InterPro" id="IPR046157">
    <property type="entry name" value="DUF6159"/>
</dbReference>
<dbReference type="EMBL" id="FNFE01000003">
    <property type="protein sequence ID" value="SDK23666.1"/>
    <property type="molecule type" value="Genomic_DNA"/>
</dbReference>
<dbReference type="Proteomes" id="UP000198882">
    <property type="component" value="Unassembled WGS sequence"/>
</dbReference>
<feature type="transmembrane region" description="Helical" evidence="1">
    <location>
        <begin position="62"/>
        <end position="85"/>
    </location>
</feature>
<dbReference type="OrthoDB" id="163788at2157"/>
<feature type="transmembrane region" description="Helical" evidence="1">
    <location>
        <begin position="219"/>
        <end position="242"/>
    </location>
</feature>
<feature type="transmembrane region" description="Helical" evidence="1">
    <location>
        <begin position="114"/>
        <end position="131"/>
    </location>
</feature>
<keyword evidence="1" id="KW-1133">Transmembrane helix</keyword>
<evidence type="ECO:0000313" key="3">
    <source>
        <dbReference type="Proteomes" id="UP000198882"/>
    </source>
</evidence>
<keyword evidence="1" id="KW-0472">Membrane</keyword>
<keyword evidence="1" id="KW-0812">Transmembrane</keyword>
<dbReference type="Pfam" id="PF19656">
    <property type="entry name" value="DUF6159"/>
    <property type="match status" value="1"/>
</dbReference>
<accession>A0A1G9A8I3</accession>
<gene>
    <name evidence="2" type="ORF">SAMN04515672_2622</name>
</gene>
<sequence>MTGRFRHGLRVIDASLGVFRARPRLAVLPLLSLAAVGSAYAVLAVAILHYDLVGAVFTSNVVQYSVMFVAIAIASGVGIFFNAAVVHCATRHFAGEEPTVGGGLAAAWAVRRKIVAWGLVSATIGTAFYVVEDTVPGVGTLTHSLFDLAWGLLTFFVVPVIVTDQTDSLRSDLRKIGAAFSRTWGESITAAFGIGLALLPVSIVGICLLAAAYVSASGLAAYAMGVTGGLLLVASIVLAQVLGMIVRAALYQYATDDEHVGPLEALEPDEIFVDD</sequence>
<proteinExistence type="predicted"/>
<name>A0A1G9A8I3_9EURY</name>
<feature type="transmembrane region" description="Helical" evidence="1">
    <location>
        <begin position="25"/>
        <end position="50"/>
    </location>
</feature>
<dbReference type="AlphaFoldDB" id="A0A1G9A8I3"/>